<dbReference type="EMBL" id="LNRQ01000003">
    <property type="protein sequence ID" value="KZN00733.1"/>
    <property type="molecule type" value="Genomic_DNA"/>
</dbReference>
<dbReference type="InterPro" id="IPR027443">
    <property type="entry name" value="IPNS-like_sf"/>
</dbReference>
<sequence length="232" mass="26344">MDWREFIVCLTYPISGRDYSRWPDKPERWRSITEDYSEKLQVLGAKLLEVLSEAMGLEKEAIAEACVNMEQKMIINYYPPCPEPDLTLGCRRHTDPGSITLLLQDQVGGLQATRDGGKTWITVKPVEGAFVVNLGDYGHYLSNGRFKSADHQAVVNSTYTRMSIATLQYPAPDAIVYPLKIREGEKPIVDEAITFAEMYKRNMSKPGEEAALRKLAKEKRLQEEKAKLEMKP</sequence>
<keyword evidence="2 3" id="KW-0408">Iron</keyword>
<name>A0A162AGG5_DAUCS</name>
<evidence type="ECO:0000259" key="4">
    <source>
        <dbReference type="PROSITE" id="PS51471"/>
    </source>
</evidence>
<dbReference type="OMA" id="RWRSITE"/>
<feature type="domain" description="Fe2OG dioxygenase" evidence="4">
    <location>
        <begin position="69"/>
        <end position="170"/>
    </location>
</feature>
<dbReference type="PROSITE" id="PS51471">
    <property type="entry name" value="FE2OG_OXY"/>
    <property type="match status" value="1"/>
</dbReference>
<accession>A0A162AGG5</accession>
<evidence type="ECO:0000256" key="1">
    <source>
        <dbReference type="ARBA" id="ARBA00022723"/>
    </source>
</evidence>
<dbReference type="InterPro" id="IPR050295">
    <property type="entry name" value="Plant_2OG-oxidoreductases"/>
</dbReference>
<comment type="caution">
    <text evidence="5">The sequence shown here is derived from an EMBL/GenBank/DDBJ whole genome shotgun (WGS) entry which is preliminary data.</text>
</comment>
<dbReference type="STRING" id="79200.A0A162AGG5"/>
<dbReference type="AlphaFoldDB" id="A0A162AGG5"/>
<protein>
    <submittedName>
        <fullName evidence="5">Flavone synthase I</fullName>
    </submittedName>
</protein>
<proteinExistence type="inferred from homology"/>
<dbReference type="GO" id="GO:0016491">
    <property type="term" value="F:oxidoreductase activity"/>
    <property type="evidence" value="ECO:0007669"/>
    <property type="project" value="UniProtKB-KW"/>
</dbReference>
<gene>
    <name evidence="5" type="primary">FSNI-1</name>
    <name evidence="5" type="ORF">DCAR_009487</name>
</gene>
<keyword evidence="3" id="KW-0560">Oxidoreductase</keyword>
<dbReference type="GO" id="GO:0046872">
    <property type="term" value="F:metal ion binding"/>
    <property type="evidence" value="ECO:0007669"/>
    <property type="project" value="UniProtKB-KW"/>
</dbReference>
<evidence type="ECO:0000256" key="3">
    <source>
        <dbReference type="RuleBase" id="RU003682"/>
    </source>
</evidence>
<dbReference type="InterPro" id="IPR005123">
    <property type="entry name" value="Oxoglu/Fe-dep_dioxygenase_dom"/>
</dbReference>
<dbReference type="InterPro" id="IPR044861">
    <property type="entry name" value="IPNS-like_FE2OG_OXY"/>
</dbReference>
<dbReference type="Gene3D" id="2.60.120.330">
    <property type="entry name" value="B-lactam Antibiotic, Isopenicillin N Synthase, Chain"/>
    <property type="match status" value="1"/>
</dbReference>
<comment type="similarity">
    <text evidence="3">Belongs to the iron/ascorbate-dependent oxidoreductase family.</text>
</comment>
<keyword evidence="1 3" id="KW-0479">Metal-binding</keyword>
<dbReference type="Pfam" id="PF03171">
    <property type="entry name" value="2OG-FeII_Oxy"/>
    <property type="match status" value="1"/>
</dbReference>
<dbReference type="PANTHER" id="PTHR47991">
    <property type="entry name" value="OXOGLUTARATE/IRON-DEPENDENT DIOXYGENASE"/>
    <property type="match status" value="1"/>
</dbReference>
<organism evidence="5">
    <name type="scientific">Daucus carota subsp. sativus</name>
    <name type="common">Carrot</name>
    <dbReference type="NCBI Taxonomy" id="79200"/>
    <lineage>
        <taxon>Eukaryota</taxon>
        <taxon>Viridiplantae</taxon>
        <taxon>Streptophyta</taxon>
        <taxon>Embryophyta</taxon>
        <taxon>Tracheophyta</taxon>
        <taxon>Spermatophyta</taxon>
        <taxon>Magnoliopsida</taxon>
        <taxon>eudicotyledons</taxon>
        <taxon>Gunneridae</taxon>
        <taxon>Pentapetalae</taxon>
        <taxon>asterids</taxon>
        <taxon>campanulids</taxon>
        <taxon>Apiales</taxon>
        <taxon>Apiaceae</taxon>
        <taxon>Apioideae</taxon>
        <taxon>Scandiceae</taxon>
        <taxon>Daucinae</taxon>
        <taxon>Daucus</taxon>
        <taxon>Daucus sect. Daucus</taxon>
    </lineage>
</organism>
<dbReference type="Gramene" id="KZN00733">
    <property type="protein sequence ID" value="KZN00733"/>
    <property type="gene ID" value="DCAR_009487"/>
</dbReference>
<evidence type="ECO:0000256" key="2">
    <source>
        <dbReference type="ARBA" id="ARBA00023004"/>
    </source>
</evidence>
<reference evidence="5" key="1">
    <citation type="journal article" date="2016" name="Nat. Genet.">
        <title>A high-quality carrot genome assembly provides new insights into carotenoid accumulation and asterid genome evolution.</title>
        <authorList>
            <person name="Iorizzo M."/>
            <person name="Ellison S."/>
            <person name="Senalik D."/>
            <person name="Zeng P."/>
            <person name="Satapoomin P."/>
            <person name="Huang J."/>
            <person name="Bowman M."/>
            <person name="Iovene M."/>
            <person name="Sanseverino W."/>
            <person name="Cavagnaro P."/>
            <person name="Yildiz M."/>
            <person name="Macko-Podgorni A."/>
            <person name="Moranska E."/>
            <person name="Grzebelus E."/>
            <person name="Grzebelus D."/>
            <person name="Ashrafi H."/>
            <person name="Zheng Z."/>
            <person name="Cheng S."/>
            <person name="Spooner D."/>
            <person name="Van Deynze A."/>
            <person name="Simon P."/>
        </authorList>
    </citation>
    <scope>NUCLEOTIDE SEQUENCE [LARGE SCALE GENOMIC DNA]</scope>
    <source>
        <tissue evidence="5">Leaf</tissue>
    </source>
</reference>
<dbReference type="SUPFAM" id="SSF51197">
    <property type="entry name" value="Clavaminate synthase-like"/>
    <property type="match status" value="1"/>
</dbReference>
<evidence type="ECO:0000313" key="5">
    <source>
        <dbReference type="EMBL" id="KZN00733.1"/>
    </source>
</evidence>